<sequence>MSLYTWSLDRKTLGLGWLPFHSTMVHWRFSDAVYVVLVILLDGLIFERIEPYQRQFTVNDLTISHPFAPVERVSGKMLLWIVTVSPPVIIAFCVLLLTPKQHKFYVLYVSILGQFVALGTCVFVTDVFKNWIGRCRPDFLDRCQPDPTAIKDTLYYAKEICTTKYKQRLLDGFRTTPSGHSSMSFAALGYTSLWLLGQLQATRTEVGAWRSVVAMLPALYAFYVAMSRTQDYRHHFVDVLLGSVLGSLLAWWSYRRVFPAVTSPKSHLPHALTDSEHTYSRLGNETYPLTSHPDDANSEIRSAV</sequence>
<evidence type="ECO:0000313" key="10">
    <source>
        <dbReference type="Proteomes" id="UP000738402"/>
    </source>
</evidence>
<keyword evidence="3 7" id="KW-0812">Transmembrane</keyword>
<name>A0AAN6D5G2_9ASCO</name>
<evidence type="ECO:0000313" key="9">
    <source>
        <dbReference type="EMBL" id="KAG7727496.1"/>
    </source>
</evidence>
<dbReference type="Gene3D" id="1.20.144.10">
    <property type="entry name" value="Phosphatidic acid phosphatase type 2/haloperoxidase"/>
    <property type="match status" value="1"/>
</dbReference>
<proteinExistence type="inferred from homology"/>
<feature type="region of interest" description="Disordered" evidence="6">
    <location>
        <begin position="283"/>
        <end position="304"/>
    </location>
</feature>
<dbReference type="PANTHER" id="PTHR10165">
    <property type="entry name" value="LIPID PHOSPHATE PHOSPHATASE"/>
    <property type="match status" value="1"/>
</dbReference>
<feature type="transmembrane region" description="Helical" evidence="7">
    <location>
        <begin position="25"/>
        <end position="46"/>
    </location>
</feature>
<organism evidence="9 10">
    <name type="scientific">Ogataea haglerorum</name>
    <dbReference type="NCBI Taxonomy" id="1937702"/>
    <lineage>
        <taxon>Eukaryota</taxon>
        <taxon>Fungi</taxon>
        <taxon>Dikarya</taxon>
        <taxon>Ascomycota</taxon>
        <taxon>Saccharomycotina</taxon>
        <taxon>Pichiomycetes</taxon>
        <taxon>Pichiales</taxon>
        <taxon>Pichiaceae</taxon>
        <taxon>Ogataea</taxon>
    </lineage>
</organism>
<protein>
    <recommendedName>
        <fullName evidence="8">Phosphatidic acid phosphatase type 2/haloperoxidase domain-containing protein</fullName>
    </recommendedName>
</protein>
<dbReference type="GO" id="GO:0016020">
    <property type="term" value="C:membrane"/>
    <property type="evidence" value="ECO:0007669"/>
    <property type="project" value="UniProtKB-SubCell"/>
</dbReference>
<evidence type="ECO:0000256" key="1">
    <source>
        <dbReference type="ARBA" id="ARBA00004141"/>
    </source>
</evidence>
<dbReference type="PANTHER" id="PTHR10165:SF35">
    <property type="entry name" value="RE23632P"/>
    <property type="match status" value="1"/>
</dbReference>
<feature type="transmembrane region" description="Helical" evidence="7">
    <location>
        <begin position="77"/>
        <end position="98"/>
    </location>
</feature>
<gene>
    <name evidence="9" type="ORF">KL933_002430</name>
</gene>
<accession>A0AAN6D5G2</accession>
<dbReference type="Pfam" id="PF01569">
    <property type="entry name" value="PAP2"/>
    <property type="match status" value="1"/>
</dbReference>
<dbReference type="SMART" id="SM00014">
    <property type="entry name" value="acidPPc"/>
    <property type="match status" value="1"/>
</dbReference>
<evidence type="ECO:0000256" key="7">
    <source>
        <dbReference type="SAM" id="Phobius"/>
    </source>
</evidence>
<dbReference type="InterPro" id="IPR043216">
    <property type="entry name" value="PAP-like"/>
</dbReference>
<evidence type="ECO:0000256" key="6">
    <source>
        <dbReference type="SAM" id="MobiDB-lite"/>
    </source>
</evidence>
<evidence type="ECO:0000256" key="2">
    <source>
        <dbReference type="ARBA" id="ARBA00008816"/>
    </source>
</evidence>
<dbReference type="EMBL" id="JAHLUH010000006">
    <property type="protein sequence ID" value="KAG7727496.1"/>
    <property type="molecule type" value="Genomic_DNA"/>
</dbReference>
<feature type="transmembrane region" description="Helical" evidence="7">
    <location>
        <begin position="207"/>
        <end position="224"/>
    </location>
</feature>
<dbReference type="Proteomes" id="UP000738402">
    <property type="component" value="Unassembled WGS sequence"/>
</dbReference>
<feature type="transmembrane region" description="Helical" evidence="7">
    <location>
        <begin position="104"/>
        <end position="128"/>
    </location>
</feature>
<comment type="similarity">
    <text evidence="2">Belongs to the PA-phosphatase related phosphoesterase family.</text>
</comment>
<evidence type="ECO:0000256" key="3">
    <source>
        <dbReference type="ARBA" id="ARBA00022692"/>
    </source>
</evidence>
<evidence type="ECO:0000256" key="5">
    <source>
        <dbReference type="ARBA" id="ARBA00023136"/>
    </source>
</evidence>
<feature type="transmembrane region" description="Helical" evidence="7">
    <location>
        <begin position="236"/>
        <end position="254"/>
    </location>
</feature>
<dbReference type="InterPro" id="IPR000326">
    <property type="entry name" value="PAP2/HPO"/>
</dbReference>
<dbReference type="GO" id="GO:0006644">
    <property type="term" value="P:phospholipid metabolic process"/>
    <property type="evidence" value="ECO:0007669"/>
    <property type="project" value="InterPro"/>
</dbReference>
<dbReference type="AlphaFoldDB" id="A0AAN6D5G2"/>
<dbReference type="CDD" id="cd03390">
    <property type="entry name" value="PAP2_containing_1_like"/>
    <property type="match status" value="1"/>
</dbReference>
<dbReference type="InterPro" id="IPR036938">
    <property type="entry name" value="PAP2/HPO_sf"/>
</dbReference>
<comment type="subcellular location">
    <subcellularLocation>
        <location evidence="1">Membrane</location>
        <topology evidence="1">Multi-pass membrane protein</topology>
    </subcellularLocation>
</comment>
<comment type="caution">
    <text evidence="9">The sequence shown here is derived from an EMBL/GenBank/DDBJ whole genome shotgun (WGS) entry which is preliminary data.</text>
</comment>
<dbReference type="SUPFAM" id="SSF48317">
    <property type="entry name" value="Acid phosphatase/Vanadium-dependent haloperoxidase"/>
    <property type="match status" value="1"/>
</dbReference>
<evidence type="ECO:0000259" key="8">
    <source>
        <dbReference type="SMART" id="SM00014"/>
    </source>
</evidence>
<dbReference type="GO" id="GO:0046839">
    <property type="term" value="P:phospholipid dephosphorylation"/>
    <property type="evidence" value="ECO:0007669"/>
    <property type="project" value="TreeGrafter"/>
</dbReference>
<dbReference type="GO" id="GO:0008195">
    <property type="term" value="F:phosphatidate phosphatase activity"/>
    <property type="evidence" value="ECO:0007669"/>
    <property type="project" value="TreeGrafter"/>
</dbReference>
<feature type="domain" description="Phosphatidic acid phosphatase type 2/haloperoxidase" evidence="8">
    <location>
        <begin position="107"/>
        <end position="254"/>
    </location>
</feature>
<evidence type="ECO:0000256" key="4">
    <source>
        <dbReference type="ARBA" id="ARBA00022989"/>
    </source>
</evidence>
<keyword evidence="4 7" id="KW-1133">Transmembrane helix</keyword>
<keyword evidence="5 7" id="KW-0472">Membrane</keyword>
<reference evidence="9" key="1">
    <citation type="journal article" date="2021" name="G3 (Bethesda)">
        <title>Genomic diversity, chromosomal rearrangements, and interspecies hybridization in the ogataea polymorpha species complex.</title>
        <authorList>
            <person name="Hanson S.J."/>
            <person name="Cinneide E.O."/>
            <person name="Salzberg L.I."/>
            <person name="Wolfe K.H."/>
            <person name="McGowan J."/>
            <person name="Fitzpatrick D.A."/>
            <person name="Matlin K."/>
        </authorList>
    </citation>
    <scope>NUCLEOTIDE SEQUENCE</scope>
    <source>
        <strain evidence="9">83-405-1</strain>
    </source>
</reference>